<sequence length="384" mass="43035">MQILRSRTGRTKRLVDQFSSQPEMAVSVLVNRRLSSHSSVAICCCAMNVTFEFGSELQGRGEPSKTDLIIGSVLFALSALAVLLGSSNLYLIKKMDTFHNAFGWFWASRTIGELGFNIIHLLYSVPMTLLQPKSIPSWLGIAAFDIGYFFAHHACVMHQIVSLNRCIAVCLPMKYQRIFRTKVCMALIAFCWIQVFTLAVAYHVVPCSLIGYSPTSYYFVYVHCEEHSEKTASLVATIVNRLCFTVCLGTVFSDIITICRIIYIRVVLKLKIQDKGMRRDIRFFAQSSVQNVTMMIALTLVVLVNNSTDMDNQILFILSLDVLILTHINNALALILFNPEVRKRILRKFGFQVSASSHQIGTTDNAWKNRTNVSASGCSLGGRT</sequence>
<dbReference type="OrthoDB" id="5800536at2759"/>
<name>A0A4U5MTV0_STECR</name>
<organism evidence="7 8">
    <name type="scientific">Steinernema carpocapsae</name>
    <name type="common">Entomopathogenic nematode</name>
    <dbReference type="NCBI Taxonomy" id="34508"/>
    <lineage>
        <taxon>Eukaryota</taxon>
        <taxon>Metazoa</taxon>
        <taxon>Ecdysozoa</taxon>
        <taxon>Nematoda</taxon>
        <taxon>Chromadorea</taxon>
        <taxon>Rhabditida</taxon>
        <taxon>Tylenchina</taxon>
        <taxon>Panagrolaimomorpha</taxon>
        <taxon>Strongyloidoidea</taxon>
        <taxon>Steinernematidae</taxon>
        <taxon>Steinernema</taxon>
    </lineage>
</organism>
<dbReference type="PANTHER" id="PTHR23017:SF3">
    <property type="entry name" value="G-PROTEIN COUPLED RECEPTORS FAMILY 1 PROFILE DOMAIN-CONTAINING PROTEIN"/>
    <property type="match status" value="1"/>
</dbReference>
<feature type="domain" description="G-protein coupled receptors family 1 profile" evidence="6">
    <location>
        <begin position="160"/>
        <end position="337"/>
    </location>
</feature>
<feature type="transmembrane region" description="Helical" evidence="5">
    <location>
        <begin position="104"/>
        <end position="123"/>
    </location>
</feature>
<keyword evidence="3 5" id="KW-1133">Transmembrane helix</keyword>
<feature type="transmembrane region" description="Helical" evidence="5">
    <location>
        <begin position="283"/>
        <end position="304"/>
    </location>
</feature>
<feature type="transmembrane region" description="Helical" evidence="5">
    <location>
        <begin position="135"/>
        <end position="155"/>
    </location>
</feature>
<keyword evidence="4 5" id="KW-0472">Membrane</keyword>
<evidence type="ECO:0000259" key="6">
    <source>
        <dbReference type="PROSITE" id="PS50262"/>
    </source>
</evidence>
<feature type="transmembrane region" description="Helical" evidence="5">
    <location>
        <begin position="238"/>
        <end position="263"/>
    </location>
</feature>
<evidence type="ECO:0000313" key="7">
    <source>
        <dbReference type="EMBL" id="TKR72893.1"/>
    </source>
</evidence>
<dbReference type="Proteomes" id="UP000298663">
    <property type="component" value="Unassembled WGS sequence"/>
</dbReference>
<gene>
    <name evidence="7" type="ORF">L596_020279</name>
</gene>
<dbReference type="EMBL" id="AZBU02000006">
    <property type="protein sequence ID" value="TKR72893.1"/>
    <property type="molecule type" value="Genomic_DNA"/>
</dbReference>
<comment type="subcellular location">
    <subcellularLocation>
        <location evidence="1">Membrane</location>
    </subcellularLocation>
</comment>
<evidence type="ECO:0000313" key="8">
    <source>
        <dbReference type="Proteomes" id="UP000298663"/>
    </source>
</evidence>
<comment type="caution">
    <text evidence="7">The sequence shown here is derived from an EMBL/GenBank/DDBJ whole genome shotgun (WGS) entry which is preliminary data.</text>
</comment>
<protein>
    <recommendedName>
        <fullName evidence="6">G-protein coupled receptors family 1 profile domain-containing protein</fullName>
    </recommendedName>
</protein>
<reference evidence="7 8" key="1">
    <citation type="journal article" date="2015" name="Genome Biol.">
        <title>Comparative genomics of Steinernema reveals deeply conserved gene regulatory networks.</title>
        <authorList>
            <person name="Dillman A.R."/>
            <person name="Macchietto M."/>
            <person name="Porter C.F."/>
            <person name="Rogers A."/>
            <person name="Williams B."/>
            <person name="Antoshechkin I."/>
            <person name="Lee M.M."/>
            <person name="Goodwin Z."/>
            <person name="Lu X."/>
            <person name="Lewis E.E."/>
            <person name="Goodrich-Blair H."/>
            <person name="Stock S.P."/>
            <person name="Adams B.J."/>
            <person name="Sternberg P.W."/>
            <person name="Mortazavi A."/>
        </authorList>
    </citation>
    <scope>NUCLEOTIDE SEQUENCE [LARGE SCALE GENOMIC DNA]</scope>
    <source>
        <strain evidence="7 8">ALL</strain>
    </source>
</reference>
<keyword evidence="8" id="KW-1185">Reference proteome</keyword>
<feature type="transmembrane region" description="Helical" evidence="5">
    <location>
        <begin position="316"/>
        <end position="337"/>
    </location>
</feature>
<feature type="transmembrane region" description="Helical" evidence="5">
    <location>
        <begin position="68"/>
        <end position="92"/>
    </location>
</feature>
<dbReference type="InterPro" id="IPR019430">
    <property type="entry name" value="7TM_GPCR_serpentine_rcpt_Srx"/>
</dbReference>
<evidence type="ECO:0000256" key="1">
    <source>
        <dbReference type="ARBA" id="ARBA00004370"/>
    </source>
</evidence>
<dbReference type="Gene3D" id="1.20.1070.10">
    <property type="entry name" value="Rhodopsin 7-helix transmembrane proteins"/>
    <property type="match status" value="1"/>
</dbReference>
<dbReference type="GO" id="GO:0016020">
    <property type="term" value="C:membrane"/>
    <property type="evidence" value="ECO:0007669"/>
    <property type="project" value="UniProtKB-SubCell"/>
</dbReference>
<accession>A0A4U5MTV0</accession>
<feature type="transmembrane region" description="Helical" evidence="5">
    <location>
        <begin position="183"/>
        <end position="205"/>
    </location>
</feature>
<evidence type="ECO:0000256" key="5">
    <source>
        <dbReference type="SAM" id="Phobius"/>
    </source>
</evidence>
<dbReference type="PANTHER" id="PTHR23017">
    <property type="entry name" value="SERPENTINE RECEPTOR, CLASS X"/>
    <property type="match status" value="1"/>
</dbReference>
<keyword evidence="2 5" id="KW-0812">Transmembrane</keyword>
<proteinExistence type="predicted"/>
<dbReference type="AlphaFoldDB" id="A0A4U5MTV0"/>
<dbReference type="CDD" id="cd00637">
    <property type="entry name" value="7tm_classA_rhodopsin-like"/>
    <property type="match status" value="1"/>
</dbReference>
<dbReference type="PROSITE" id="PS50262">
    <property type="entry name" value="G_PROTEIN_RECEP_F1_2"/>
    <property type="match status" value="1"/>
</dbReference>
<dbReference type="Pfam" id="PF10328">
    <property type="entry name" value="7TM_GPCR_Srx"/>
    <property type="match status" value="1"/>
</dbReference>
<reference evidence="7 8" key="2">
    <citation type="journal article" date="2019" name="G3 (Bethesda)">
        <title>Hybrid Assembly of the Genome of the Entomopathogenic Nematode Steinernema carpocapsae Identifies the X-Chromosome.</title>
        <authorList>
            <person name="Serra L."/>
            <person name="Macchietto M."/>
            <person name="Macias-Munoz A."/>
            <person name="McGill C.J."/>
            <person name="Rodriguez I.M."/>
            <person name="Rodriguez B."/>
            <person name="Murad R."/>
            <person name="Mortazavi A."/>
        </authorList>
    </citation>
    <scope>NUCLEOTIDE SEQUENCE [LARGE SCALE GENOMIC DNA]</scope>
    <source>
        <strain evidence="7 8">ALL</strain>
    </source>
</reference>
<dbReference type="SUPFAM" id="SSF81321">
    <property type="entry name" value="Family A G protein-coupled receptor-like"/>
    <property type="match status" value="1"/>
</dbReference>
<evidence type="ECO:0000256" key="3">
    <source>
        <dbReference type="ARBA" id="ARBA00022989"/>
    </source>
</evidence>
<dbReference type="InterPro" id="IPR017452">
    <property type="entry name" value="GPCR_Rhodpsn_7TM"/>
</dbReference>
<evidence type="ECO:0000256" key="4">
    <source>
        <dbReference type="ARBA" id="ARBA00023136"/>
    </source>
</evidence>
<evidence type="ECO:0000256" key="2">
    <source>
        <dbReference type="ARBA" id="ARBA00022692"/>
    </source>
</evidence>